<dbReference type="CTD" id="114836"/>
<dbReference type="Proteomes" id="UP001652583">
    <property type="component" value="Chromosome E4"/>
</dbReference>
<dbReference type="InterPro" id="IPR036179">
    <property type="entry name" value="Ig-like_dom_sf"/>
</dbReference>
<keyword evidence="10" id="KW-0325">Glycoprotein</keyword>
<keyword evidence="8 13" id="KW-0472">Membrane</keyword>
<evidence type="ECO:0000256" key="5">
    <source>
        <dbReference type="ARBA" id="ARBA00022859"/>
    </source>
</evidence>
<evidence type="ECO:0000256" key="2">
    <source>
        <dbReference type="ARBA" id="ARBA00022588"/>
    </source>
</evidence>
<evidence type="ECO:0000256" key="7">
    <source>
        <dbReference type="ARBA" id="ARBA00023130"/>
    </source>
</evidence>
<keyword evidence="7" id="KW-1064">Adaptive immunity</keyword>
<evidence type="ECO:0000256" key="14">
    <source>
        <dbReference type="SAM" id="SignalP"/>
    </source>
</evidence>
<feature type="signal peptide" evidence="14">
    <location>
        <begin position="1"/>
        <end position="35"/>
    </location>
</feature>
<dbReference type="Gene3D" id="2.60.40.10">
    <property type="entry name" value="Immunoglobulins"/>
    <property type="match status" value="2"/>
</dbReference>
<evidence type="ECO:0000256" key="10">
    <source>
        <dbReference type="ARBA" id="ARBA00023180"/>
    </source>
</evidence>
<comment type="subcellular location">
    <subcellularLocation>
        <location evidence="1">Membrane</location>
        <topology evidence="1">Single-pass type I membrane protein</topology>
    </subcellularLocation>
</comment>
<dbReference type="KEGG" id="aju:106978523"/>
<feature type="chain" id="PRO_5026649727" evidence="14">
    <location>
        <begin position="36"/>
        <end position="390"/>
    </location>
</feature>
<keyword evidence="11" id="KW-0393">Immunoglobulin domain</keyword>
<dbReference type="PROSITE" id="PS51257">
    <property type="entry name" value="PROKAR_LIPOPROTEIN"/>
    <property type="match status" value="1"/>
</dbReference>
<evidence type="ECO:0000256" key="8">
    <source>
        <dbReference type="ARBA" id="ARBA00023136"/>
    </source>
</evidence>
<evidence type="ECO:0000256" key="9">
    <source>
        <dbReference type="ARBA" id="ARBA00023157"/>
    </source>
</evidence>
<evidence type="ECO:0000256" key="12">
    <source>
        <dbReference type="SAM" id="MobiDB-lite"/>
    </source>
</evidence>
<dbReference type="Pfam" id="PF07686">
    <property type="entry name" value="V-set"/>
    <property type="match status" value="1"/>
</dbReference>
<keyword evidence="9" id="KW-1015">Disulfide bond</keyword>
<accession>A0A6I9ZUH6</accession>
<dbReference type="GO" id="GO:0072540">
    <property type="term" value="P:T-helper 17 cell lineage commitment"/>
    <property type="evidence" value="ECO:0007669"/>
    <property type="project" value="TreeGrafter"/>
</dbReference>
<dbReference type="InterPro" id="IPR013783">
    <property type="entry name" value="Ig-like_fold"/>
</dbReference>
<reference evidence="17" key="1">
    <citation type="submission" date="2025-08" db="UniProtKB">
        <authorList>
            <consortium name="RefSeq"/>
        </authorList>
    </citation>
    <scope>IDENTIFICATION</scope>
    <source>
        <tissue evidence="17">Blood</tissue>
    </source>
</reference>
<dbReference type="AlphaFoldDB" id="A0A6I9ZUH6"/>
<evidence type="ECO:0000256" key="1">
    <source>
        <dbReference type="ARBA" id="ARBA00004479"/>
    </source>
</evidence>
<dbReference type="InterPro" id="IPR015631">
    <property type="entry name" value="CD2/SLAM_rcpt"/>
</dbReference>
<organism evidence="16 17">
    <name type="scientific">Acinonyx jubatus</name>
    <name type="common">Cheetah</name>
    <dbReference type="NCBI Taxonomy" id="32536"/>
    <lineage>
        <taxon>Eukaryota</taxon>
        <taxon>Metazoa</taxon>
        <taxon>Chordata</taxon>
        <taxon>Craniata</taxon>
        <taxon>Vertebrata</taxon>
        <taxon>Euteleostomi</taxon>
        <taxon>Mammalia</taxon>
        <taxon>Eutheria</taxon>
        <taxon>Laurasiatheria</taxon>
        <taxon>Carnivora</taxon>
        <taxon>Feliformia</taxon>
        <taxon>Felidae</taxon>
        <taxon>Felinae</taxon>
        <taxon>Acinonyx</taxon>
    </lineage>
</organism>
<dbReference type="InterPro" id="IPR013106">
    <property type="entry name" value="Ig_V-set"/>
</dbReference>
<evidence type="ECO:0000256" key="11">
    <source>
        <dbReference type="ARBA" id="ARBA00023319"/>
    </source>
</evidence>
<dbReference type="GO" id="GO:0045087">
    <property type="term" value="P:innate immune response"/>
    <property type="evidence" value="ECO:0007669"/>
    <property type="project" value="UniProtKB-KW"/>
</dbReference>
<dbReference type="RefSeq" id="XP_014931695.2">
    <property type="nucleotide sequence ID" value="XM_015076209.3"/>
</dbReference>
<keyword evidence="16" id="KW-1185">Reference proteome</keyword>
<evidence type="ECO:0000256" key="6">
    <source>
        <dbReference type="ARBA" id="ARBA00022989"/>
    </source>
</evidence>
<dbReference type="InterPro" id="IPR007110">
    <property type="entry name" value="Ig-like_dom"/>
</dbReference>
<keyword evidence="2" id="KW-0399">Innate immunity</keyword>
<evidence type="ECO:0000259" key="15">
    <source>
        <dbReference type="PROSITE" id="PS50835"/>
    </source>
</evidence>
<feature type="region of interest" description="Disordered" evidence="12">
    <location>
        <begin position="370"/>
        <end position="390"/>
    </location>
</feature>
<evidence type="ECO:0000313" key="17">
    <source>
        <dbReference type="RefSeq" id="XP_014931695.2"/>
    </source>
</evidence>
<name>A0A6I9ZUH6_ACIJB</name>
<dbReference type="PROSITE" id="PS50835">
    <property type="entry name" value="IG_LIKE"/>
    <property type="match status" value="1"/>
</dbReference>
<sequence>MTEAPRVDTGRRRPPAPVCPAVMLCLLLSLALVSCLGPGNTASQASSTPLMVNGTLGESVTFPLKLPISEDTHSITWLYNGTSITFIQLSDPSDPQVILTNPKWKDRLQFSRNYSLQLSNLTMADAGSYHAQITTQTSTVFSSYKLRIFRPLRNLEVVNHTWRSKNGTCEIHLTCSVENMSDNNLVRWEVAGSISIREANLTLSWDPKNSSEEKYTCTAENPVSQLSFSVSTQSLCKDFLNDESIGTLWIALVAIILICPVIVLLVVWRKKYCVCKRGIFHFSAQETQTSAENMNNLEYVSISSGNTVYAHVTHPKRQTSNPTPMKSTDSSTIYSTVHQSKESKPISPRTTALGNVIQVAEGSQQECRKHMASPDPLGENKHSVVSAWRT</sequence>
<feature type="domain" description="Ig-like" evidence="15">
    <location>
        <begin position="151"/>
        <end position="229"/>
    </location>
</feature>
<dbReference type="SUPFAM" id="SSF48726">
    <property type="entry name" value="Immunoglobulin"/>
    <property type="match status" value="2"/>
</dbReference>
<keyword evidence="3 13" id="KW-0812">Transmembrane</keyword>
<feature type="transmembrane region" description="Helical" evidence="13">
    <location>
        <begin position="248"/>
        <end position="268"/>
    </location>
</feature>
<dbReference type="GO" id="GO:0009897">
    <property type="term" value="C:external side of plasma membrane"/>
    <property type="evidence" value="ECO:0007669"/>
    <property type="project" value="TreeGrafter"/>
</dbReference>
<protein>
    <submittedName>
        <fullName evidence="17">SLAM family member 6 isoform X1</fullName>
    </submittedName>
</protein>
<dbReference type="GeneID" id="106978523"/>
<evidence type="ECO:0000256" key="13">
    <source>
        <dbReference type="SAM" id="Phobius"/>
    </source>
</evidence>
<dbReference type="PANTHER" id="PTHR12080:SF16">
    <property type="entry name" value="SLAM FAMILY MEMBER 6"/>
    <property type="match status" value="1"/>
</dbReference>
<dbReference type="GO" id="GO:0032729">
    <property type="term" value="P:positive regulation of type II interferon production"/>
    <property type="evidence" value="ECO:0007669"/>
    <property type="project" value="TreeGrafter"/>
</dbReference>
<evidence type="ECO:0000256" key="3">
    <source>
        <dbReference type="ARBA" id="ARBA00022692"/>
    </source>
</evidence>
<dbReference type="SMART" id="SM00409">
    <property type="entry name" value="IG"/>
    <property type="match status" value="1"/>
</dbReference>
<keyword evidence="6 13" id="KW-1133">Transmembrane helix</keyword>
<evidence type="ECO:0000313" key="16">
    <source>
        <dbReference type="Proteomes" id="UP001652583"/>
    </source>
</evidence>
<dbReference type="InterPro" id="IPR003599">
    <property type="entry name" value="Ig_sub"/>
</dbReference>
<gene>
    <name evidence="17" type="primary">SLAMF6</name>
</gene>
<keyword evidence="5" id="KW-0391">Immunity</keyword>
<dbReference type="FunFam" id="2.60.40.10:FF:000820">
    <property type="entry name" value="SLAM family member 7"/>
    <property type="match status" value="1"/>
</dbReference>
<evidence type="ECO:0000256" key="4">
    <source>
        <dbReference type="ARBA" id="ARBA00022729"/>
    </source>
</evidence>
<dbReference type="PANTHER" id="PTHR12080">
    <property type="entry name" value="SIGNALING LYMPHOCYTIC ACTIVATION MOLECULE"/>
    <property type="match status" value="1"/>
</dbReference>
<keyword evidence="4 14" id="KW-0732">Signal</keyword>
<proteinExistence type="predicted"/>